<feature type="chain" id="PRO_5038166740" evidence="14">
    <location>
        <begin position="21"/>
        <end position="492"/>
    </location>
</feature>
<dbReference type="NCBIfam" id="TIGR00860">
    <property type="entry name" value="LIC"/>
    <property type="match status" value="1"/>
</dbReference>
<name>A0A913ZHF8_PATMI</name>
<dbReference type="CDD" id="cd18997">
    <property type="entry name" value="LGIC_ECD_nAChR"/>
    <property type="match status" value="1"/>
</dbReference>
<keyword evidence="2" id="KW-1003">Cell membrane</keyword>
<dbReference type="OrthoDB" id="5975154at2759"/>
<keyword evidence="5" id="KW-0770">Synapse</keyword>
<dbReference type="PANTHER" id="PTHR18945">
    <property type="entry name" value="NEUROTRANSMITTER GATED ION CHANNEL"/>
    <property type="match status" value="1"/>
</dbReference>
<dbReference type="PROSITE" id="PS00236">
    <property type="entry name" value="NEUROTR_ION_CHANNEL"/>
    <property type="match status" value="1"/>
</dbReference>
<keyword evidence="6 14" id="KW-0406">Ion transport</keyword>
<dbReference type="InterPro" id="IPR006029">
    <property type="entry name" value="Neurotrans-gated_channel_TM"/>
</dbReference>
<dbReference type="SUPFAM" id="SSF90112">
    <property type="entry name" value="Neurotransmitter-gated ion-channel transmembrane pore"/>
    <property type="match status" value="1"/>
</dbReference>
<feature type="region of interest" description="Disordered" evidence="15">
    <location>
        <begin position="386"/>
        <end position="410"/>
    </location>
</feature>
<dbReference type="InterPro" id="IPR018000">
    <property type="entry name" value="Neurotransmitter_ion_chnl_CS"/>
</dbReference>
<dbReference type="GO" id="GO:0022848">
    <property type="term" value="F:acetylcholine-gated monoatomic cation-selective channel activity"/>
    <property type="evidence" value="ECO:0007669"/>
    <property type="project" value="InterPro"/>
</dbReference>
<feature type="domain" description="Neurotransmitter-gated ion-channel ligand-binding" evidence="16">
    <location>
        <begin position="26"/>
        <end position="233"/>
    </location>
</feature>
<evidence type="ECO:0000256" key="4">
    <source>
        <dbReference type="ARBA" id="ARBA00022989"/>
    </source>
</evidence>
<dbReference type="InterPro" id="IPR036734">
    <property type="entry name" value="Neur_chan_lig-bd_sf"/>
</dbReference>
<evidence type="ECO:0000259" key="17">
    <source>
        <dbReference type="Pfam" id="PF02932"/>
    </source>
</evidence>
<keyword evidence="9" id="KW-0675">Receptor</keyword>
<protein>
    <submittedName>
        <fullName evidence="18">Uncharacterized protein</fullName>
    </submittedName>
</protein>
<comment type="similarity">
    <text evidence="14">Belongs to the ligand-gated ion channel (TC 1.A.9) family.</text>
</comment>
<reference evidence="18" key="1">
    <citation type="submission" date="2022-11" db="UniProtKB">
        <authorList>
            <consortium name="EnsemblMetazoa"/>
        </authorList>
    </citation>
    <scope>IDENTIFICATION</scope>
</reference>
<keyword evidence="11" id="KW-1071">Ligand-gated ion channel</keyword>
<dbReference type="InterPro" id="IPR002394">
    <property type="entry name" value="Nicotinic_acetylcholine_rcpt"/>
</dbReference>
<evidence type="ECO:0000313" key="19">
    <source>
        <dbReference type="Proteomes" id="UP000887568"/>
    </source>
</evidence>
<keyword evidence="3 14" id="KW-0812">Transmembrane</keyword>
<dbReference type="InterPro" id="IPR006202">
    <property type="entry name" value="Neur_chan_lig-bd"/>
</dbReference>
<dbReference type="Pfam" id="PF02932">
    <property type="entry name" value="Neur_chan_memb"/>
    <property type="match status" value="1"/>
</dbReference>
<evidence type="ECO:0000256" key="10">
    <source>
        <dbReference type="ARBA" id="ARBA00023180"/>
    </source>
</evidence>
<evidence type="ECO:0000256" key="5">
    <source>
        <dbReference type="ARBA" id="ARBA00023018"/>
    </source>
</evidence>
<keyword evidence="12 14" id="KW-0407">Ion channel</keyword>
<comment type="subcellular location">
    <subcellularLocation>
        <location evidence="13">Synaptic cell membrane</location>
        <topology evidence="13">Multi-pass membrane protein</topology>
    </subcellularLocation>
</comment>
<evidence type="ECO:0000256" key="3">
    <source>
        <dbReference type="ARBA" id="ARBA00022692"/>
    </source>
</evidence>
<evidence type="ECO:0000256" key="1">
    <source>
        <dbReference type="ARBA" id="ARBA00022448"/>
    </source>
</evidence>
<dbReference type="GeneID" id="119723983"/>
<dbReference type="CDD" id="cd19051">
    <property type="entry name" value="LGIC_TM_cation"/>
    <property type="match status" value="1"/>
</dbReference>
<feature type="transmembrane region" description="Helical" evidence="14">
    <location>
        <begin position="265"/>
        <end position="283"/>
    </location>
</feature>
<evidence type="ECO:0000256" key="15">
    <source>
        <dbReference type="SAM" id="MobiDB-lite"/>
    </source>
</evidence>
<dbReference type="OMA" id="ILPCNSG"/>
<feature type="transmembrane region" description="Helical" evidence="14">
    <location>
        <begin position="457"/>
        <end position="478"/>
    </location>
</feature>
<accession>A0A913ZHF8</accession>
<dbReference type="EnsemblMetazoa" id="XM_038194906.1">
    <property type="protein sequence ID" value="XP_038050834.1"/>
    <property type="gene ID" value="LOC119723983"/>
</dbReference>
<dbReference type="FunFam" id="2.70.170.10:FF:000028">
    <property type="entry name" value="AcetylCholine Receptor"/>
    <property type="match status" value="1"/>
</dbReference>
<feature type="transmembrane region" description="Helical" evidence="14">
    <location>
        <begin position="295"/>
        <end position="320"/>
    </location>
</feature>
<dbReference type="Gene3D" id="1.20.58.390">
    <property type="entry name" value="Neurotransmitter-gated ion-channel transmembrane domain"/>
    <property type="match status" value="2"/>
</dbReference>
<keyword evidence="14" id="KW-0732">Signal</keyword>
<keyword evidence="10" id="KW-0325">Glycoprotein</keyword>
<dbReference type="SUPFAM" id="SSF63712">
    <property type="entry name" value="Nicotinic receptor ligand binding domain-like"/>
    <property type="match status" value="1"/>
</dbReference>
<evidence type="ECO:0000256" key="14">
    <source>
        <dbReference type="RuleBase" id="RU000687"/>
    </source>
</evidence>
<dbReference type="GO" id="GO:0004888">
    <property type="term" value="F:transmembrane signaling receptor activity"/>
    <property type="evidence" value="ECO:0007669"/>
    <property type="project" value="InterPro"/>
</dbReference>
<keyword evidence="1 14" id="KW-0813">Transport</keyword>
<dbReference type="PRINTS" id="PR00254">
    <property type="entry name" value="NICOTINICR"/>
</dbReference>
<keyword evidence="7 14" id="KW-0472">Membrane</keyword>
<evidence type="ECO:0000256" key="11">
    <source>
        <dbReference type="ARBA" id="ARBA00023286"/>
    </source>
</evidence>
<dbReference type="FunFam" id="1.20.58.390:FF:000073">
    <property type="entry name" value="Neuronal acetylcholine receptor subunit alpha-9-II"/>
    <property type="match status" value="1"/>
</dbReference>
<dbReference type="PRINTS" id="PR00252">
    <property type="entry name" value="NRIONCHANNEL"/>
</dbReference>
<dbReference type="RefSeq" id="XP_038050834.1">
    <property type="nucleotide sequence ID" value="XM_038194906.1"/>
</dbReference>
<dbReference type="Pfam" id="PF02931">
    <property type="entry name" value="Neur_chan_LBD"/>
    <property type="match status" value="1"/>
</dbReference>
<proteinExistence type="inferred from homology"/>
<dbReference type="InterPro" id="IPR038050">
    <property type="entry name" value="Neuro_actylchol_rec"/>
</dbReference>
<keyword evidence="8" id="KW-1015">Disulfide bond</keyword>
<dbReference type="Gene3D" id="2.70.170.10">
    <property type="entry name" value="Neurotransmitter-gated ion-channel ligand-binding domain"/>
    <property type="match status" value="1"/>
</dbReference>
<evidence type="ECO:0000256" key="9">
    <source>
        <dbReference type="ARBA" id="ARBA00023170"/>
    </source>
</evidence>
<dbReference type="AlphaFoldDB" id="A0A913ZHF8"/>
<dbReference type="InterPro" id="IPR036719">
    <property type="entry name" value="Neuro-gated_channel_TM_sf"/>
</dbReference>
<evidence type="ECO:0000259" key="16">
    <source>
        <dbReference type="Pfam" id="PF02931"/>
    </source>
</evidence>
<evidence type="ECO:0000256" key="8">
    <source>
        <dbReference type="ARBA" id="ARBA00023157"/>
    </source>
</evidence>
<evidence type="ECO:0000256" key="2">
    <source>
        <dbReference type="ARBA" id="ARBA00022475"/>
    </source>
</evidence>
<keyword evidence="4 14" id="KW-1133">Transmembrane helix</keyword>
<feature type="transmembrane region" description="Helical" evidence="14">
    <location>
        <begin position="234"/>
        <end position="253"/>
    </location>
</feature>
<dbReference type="InterPro" id="IPR006201">
    <property type="entry name" value="Neur_channel"/>
</dbReference>
<evidence type="ECO:0000256" key="12">
    <source>
        <dbReference type="ARBA" id="ARBA00023303"/>
    </source>
</evidence>
<evidence type="ECO:0000256" key="6">
    <source>
        <dbReference type="ARBA" id="ARBA00023065"/>
    </source>
</evidence>
<feature type="signal peptide" evidence="14">
    <location>
        <begin position="1"/>
        <end position="20"/>
    </location>
</feature>
<organism evidence="18 19">
    <name type="scientific">Patiria miniata</name>
    <name type="common">Bat star</name>
    <name type="synonym">Asterina miniata</name>
    <dbReference type="NCBI Taxonomy" id="46514"/>
    <lineage>
        <taxon>Eukaryota</taxon>
        <taxon>Metazoa</taxon>
        <taxon>Echinodermata</taxon>
        <taxon>Eleutherozoa</taxon>
        <taxon>Asterozoa</taxon>
        <taxon>Asteroidea</taxon>
        <taxon>Valvatacea</taxon>
        <taxon>Valvatida</taxon>
        <taxon>Asterinidae</taxon>
        <taxon>Patiria</taxon>
    </lineage>
</organism>
<evidence type="ECO:0000313" key="18">
    <source>
        <dbReference type="EnsemblMetazoa" id="XP_038050834.1"/>
    </source>
</evidence>
<keyword evidence="19" id="KW-1185">Reference proteome</keyword>
<dbReference type="GO" id="GO:0045211">
    <property type="term" value="C:postsynaptic membrane"/>
    <property type="evidence" value="ECO:0007669"/>
    <property type="project" value="InterPro"/>
</dbReference>
<evidence type="ECO:0000256" key="7">
    <source>
        <dbReference type="ARBA" id="ARBA00023136"/>
    </source>
</evidence>
<feature type="domain" description="Neurotransmitter-gated ion-channel transmembrane" evidence="17">
    <location>
        <begin position="240"/>
        <end position="473"/>
    </location>
</feature>
<dbReference type="Proteomes" id="UP000887568">
    <property type="component" value="Unplaced"/>
</dbReference>
<sequence>MPCFWTLAFAVICFATGAIASEEQFRLIDDIFYKKRYNKVVRPVINETTPILITTELYLSQINDVNEKFQTISTMVWLTQRWTDEYLQWDPEEYNDLTAIRLPSSLVWLPDTVLYNTRETSNAQLMSIETTMIINHDGSIDWSAPITLISQCSVNVNFYPFDAQRCKLKFGSWQHDARFIDYPEAIADASMYQHNGEWDTFEMSVKRNVKIYACCPDRQYPDVTFTLILRRKPLFYVVNLIIPCALISAMSMVEFILPCNSGEKVSLGITVLLSLTVFMLVVAENMPANSDDIPIIARYYIVTIFLVSFSTFMTVIVLNLHHRKYRVPNWVHSIFIGGLAPVFCLKVSSRRTKNIYNSRKHHFQLVPTASTATTYLDQDSYMSKEEASSMNNTPAHGHTEAPYTTQSQPRRPWDWKEQALMDCLTNVRFLAQRFAERDREEEMANEWQSVAKVMDRFFLCAYIICVVVMDVVIGMQIFQDHGITDEALKSAE</sequence>
<evidence type="ECO:0000256" key="13">
    <source>
        <dbReference type="ARBA" id="ARBA00034099"/>
    </source>
</evidence>